<keyword evidence="1" id="KW-0812">Transmembrane</keyword>
<keyword evidence="1" id="KW-0472">Membrane</keyword>
<gene>
    <name evidence="2" type="ORF">HJ01_01001</name>
</gene>
<dbReference type="AlphaFoldDB" id="H7FPA3"/>
<feature type="transmembrane region" description="Helical" evidence="1">
    <location>
        <begin position="34"/>
        <end position="53"/>
    </location>
</feature>
<dbReference type="EMBL" id="AHKF01000014">
    <property type="protein sequence ID" value="EIA09583.1"/>
    <property type="molecule type" value="Genomic_DNA"/>
</dbReference>
<evidence type="ECO:0000256" key="1">
    <source>
        <dbReference type="SAM" id="Phobius"/>
    </source>
</evidence>
<sequence length="83" mass="9622">MLFGASVTLGGLNGITSCAIFEFLNIGNKRNYKFLILLFFVSYLISMFAIIILNFSWLYYMFSIFSIIGFVTMHLEFNPQRKL</sequence>
<name>H7FPA3_FLAFP</name>
<protein>
    <submittedName>
        <fullName evidence="2">Uncharacterized protein</fullName>
    </submittedName>
</protein>
<feature type="transmembrane region" description="Helical" evidence="1">
    <location>
        <begin position="6"/>
        <end position="27"/>
    </location>
</feature>
<reference evidence="2 3" key="1">
    <citation type="journal article" date="2014" name="Acta Crystallogr. D">
        <title>Structure-based characterization and antifreeze properties of a hyperactive ice-binding protein from the Antarctic bacterium Flavobacterium frigoris PS1.</title>
        <authorList>
            <person name="Do H."/>
            <person name="Kim S.J."/>
            <person name="Kim H.J."/>
            <person name="Lee J.H."/>
        </authorList>
    </citation>
    <scope>NUCLEOTIDE SEQUENCE [LARGE SCALE GENOMIC DNA]</scope>
    <source>
        <strain evidence="2 3">PS1</strain>
    </source>
</reference>
<keyword evidence="3" id="KW-1185">Reference proteome</keyword>
<dbReference type="Proteomes" id="UP000005566">
    <property type="component" value="Unassembled WGS sequence"/>
</dbReference>
<organism evidence="2 3">
    <name type="scientific">Flavobacterium frigoris (strain PS1)</name>
    <dbReference type="NCBI Taxonomy" id="1086011"/>
    <lineage>
        <taxon>Bacteria</taxon>
        <taxon>Pseudomonadati</taxon>
        <taxon>Bacteroidota</taxon>
        <taxon>Flavobacteriia</taxon>
        <taxon>Flavobacteriales</taxon>
        <taxon>Flavobacteriaceae</taxon>
        <taxon>Flavobacterium</taxon>
    </lineage>
</organism>
<feature type="transmembrane region" description="Helical" evidence="1">
    <location>
        <begin position="59"/>
        <end position="77"/>
    </location>
</feature>
<proteinExistence type="predicted"/>
<dbReference type="STRING" id="1086011.HJ01_01001"/>
<evidence type="ECO:0000313" key="3">
    <source>
        <dbReference type="Proteomes" id="UP000005566"/>
    </source>
</evidence>
<dbReference type="PATRIC" id="fig|1086011.3.peg.980"/>
<keyword evidence="1" id="KW-1133">Transmembrane helix</keyword>
<accession>H7FPA3</accession>
<comment type="caution">
    <text evidence="2">The sequence shown here is derived from an EMBL/GenBank/DDBJ whole genome shotgun (WGS) entry which is preliminary data.</text>
</comment>
<evidence type="ECO:0000313" key="2">
    <source>
        <dbReference type="EMBL" id="EIA09583.1"/>
    </source>
</evidence>